<evidence type="ECO:0000313" key="3">
    <source>
        <dbReference type="Proteomes" id="UP000197138"/>
    </source>
</evidence>
<sequence length="140" mass="14924">MRGTTTSESTSRGSFPTPNSHASSSPARSSAATDVAMPIFWAKPLNQRPCSSHISPPSSSNTPVAFSSAVRVELVPNMIRSSPTNVPPCSGRSCISRRFSGHGAAEAICNANNSARTRIRSREAWVEYEFIAPLPSHPTP</sequence>
<protein>
    <submittedName>
        <fullName evidence="2">Uncharacterized protein</fullName>
    </submittedName>
</protein>
<proteinExistence type="predicted"/>
<evidence type="ECO:0000256" key="1">
    <source>
        <dbReference type="SAM" id="MobiDB-lite"/>
    </source>
</evidence>
<feature type="region of interest" description="Disordered" evidence="1">
    <location>
        <begin position="1"/>
        <end position="31"/>
    </location>
</feature>
<dbReference type="EMBL" id="MTKT01000785">
    <property type="protein sequence ID" value="OWM88830.1"/>
    <property type="molecule type" value="Genomic_DNA"/>
</dbReference>
<evidence type="ECO:0000313" key="2">
    <source>
        <dbReference type="EMBL" id="OWM88830.1"/>
    </source>
</evidence>
<organism evidence="2 3">
    <name type="scientific">Punica granatum</name>
    <name type="common">Pomegranate</name>
    <dbReference type="NCBI Taxonomy" id="22663"/>
    <lineage>
        <taxon>Eukaryota</taxon>
        <taxon>Viridiplantae</taxon>
        <taxon>Streptophyta</taxon>
        <taxon>Embryophyta</taxon>
        <taxon>Tracheophyta</taxon>
        <taxon>Spermatophyta</taxon>
        <taxon>Magnoliopsida</taxon>
        <taxon>eudicotyledons</taxon>
        <taxon>Gunneridae</taxon>
        <taxon>Pentapetalae</taxon>
        <taxon>rosids</taxon>
        <taxon>malvids</taxon>
        <taxon>Myrtales</taxon>
        <taxon>Lythraceae</taxon>
        <taxon>Punica</taxon>
    </lineage>
</organism>
<dbReference type="Proteomes" id="UP000197138">
    <property type="component" value="Unassembled WGS sequence"/>
</dbReference>
<gene>
    <name evidence="2" type="ORF">CDL15_Pgr020784</name>
</gene>
<dbReference type="AlphaFoldDB" id="A0A218XVE6"/>
<comment type="caution">
    <text evidence="2">The sequence shown here is derived from an EMBL/GenBank/DDBJ whole genome shotgun (WGS) entry which is preliminary data.</text>
</comment>
<reference evidence="3" key="1">
    <citation type="journal article" date="2017" name="Plant J.">
        <title>The pomegranate (Punica granatum L.) genome and the genomics of punicalagin biosynthesis.</title>
        <authorList>
            <person name="Qin G."/>
            <person name="Xu C."/>
            <person name="Ming R."/>
            <person name="Tang H."/>
            <person name="Guyot R."/>
            <person name="Kramer E.M."/>
            <person name="Hu Y."/>
            <person name="Yi X."/>
            <person name="Qi Y."/>
            <person name="Xu X."/>
            <person name="Gao Z."/>
            <person name="Pan H."/>
            <person name="Jian J."/>
            <person name="Tian Y."/>
            <person name="Yue Z."/>
            <person name="Xu Y."/>
        </authorList>
    </citation>
    <scope>NUCLEOTIDE SEQUENCE [LARGE SCALE GENOMIC DNA]</scope>
    <source>
        <strain evidence="3">cv. Dabenzi</strain>
    </source>
</reference>
<name>A0A218XVE6_PUNGR</name>
<accession>A0A218XVE6</accession>